<evidence type="ECO:0000313" key="7">
    <source>
        <dbReference type="Proteomes" id="UP000792457"/>
    </source>
</evidence>
<dbReference type="PROSITE" id="PS50081">
    <property type="entry name" value="ZF_DAG_PE_2"/>
    <property type="match status" value="1"/>
</dbReference>
<reference evidence="6" key="1">
    <citation type="submission" date="2013-04" db="EMBL/GenBank/DDBJ databases">
        <authorList>
            <person name="Qu J."/>
            <person name="Murali S.C."/>
            <person name="Bandaranaike D."/>
            <person name="Bellair M."/>
            <person name="Blankenburg K."/>
            <person name="Chao H."/>
            <person name="Dinh H."/>
            <person name="Doddapaneni H."/>
            <person name="Downs B."/>
            <person name="Dugan-Rocha S."/>
            <person name="Elkadiri S."/>
            <person name="Gnanaolivu R.D."/>
            <person name="Hernandez B."/>
            <person name="Javaid M."/>
            <person name="Jayaseelan J.C."/>
            <person name="Lee S."/>
            <person name="Li M."/>
            <person name="Ming W."/>
            <person name="Munidasa M."/>
            <person name="Muniz J."/>
            <person name="Nguyen L."/>
            <person name="Ongeri F."/>
            <person name="Osuji N."/>
            <person name="Pu L.-L."/>
            <person name="Puazo M."/>
            <person name="Qu C."/>
            <person name="Quiroz J."/>
            <person name="Raj R."/>
            <person name="Weissenberger G."/>
            <person name="Xin Y."/>
            <person name="Zou X."/>
            <person name="Han Y."/>
            <person name="Richards S."/>
            <person name="Worley K."/>
            <person name="Muzny D."/>
            <person name="Gibbs R."/>
        </authorList>
    </citation>
    <scope>NUCLEOTIDE SEQUENCE</scope>
    <source>
        <strain evidence="6">Sampled in the wild</strain>
    </source>
</reference>
<dbReference type="CDD" id="cd08756">
    <property type="entry name" value="RGS_GEF_like"/>
    <property type="match status" value="1"/>
</dbReference>
<dbReference type="InterPro" id="IPR016137">
    <property type="entry name" value="RGS"/>
</dbReference>
<name>A0A8K0JTZ9_LADFU</name>
<dbReference type="PRINTS" id="PR00008">
    <property type="entry name" value="DAGPEDOMAIN"/>
</dbReference>
<proteinExistence type="predicted"/>
<keyword evidence="7" id="KW-1185">Reference proteome</keyword>
<dbReference type="Pfam" id="PF00130">
    <property type="entry name" value="C1_1"/>
    <property type="match status" value="1"/>
</dbReference>
<protein>
    <recommendedName>
        <fullName evidence="8">Rho guanine nucleotide exchange factor 12</fullName>
    </recommendedName>
</protein>
<dbReference type="PROSITE" id="PS00479">
    <property type="entry name" value="ZF_DAG_PE_1"/>
    <property type="match status" value="1"/>
</dbReference>
<gene>
    <name evidence="6" type="ORF">J437_LFUL001301</name>
</gene>
<dbReference type="SUPFAM" id="SSF48097">
    <property type="entry name" value="Regulator of G-protein signaling, RGS"/>
    <property type="match status" value="1"/>
</dbReference>
<dbReference type="GO" id="GO:0005085">
    <property type="term" value="F:guanyl-nucleotide exchange factor activity"/>
    <property type="evidence" value="ECO:0007669"/>
    <property type="project" value="InterPro"/>
</dbReference>
<organism evidence="6 7">
    <name type="scientific">Ladona fulva</name>
    <name type="common">Scarce chaser dragonfly</name>
    <name type="synonym">Libellula fulva</name>
    <dbReference type="NCBI Taxonomy" id="123851"/>
    <lineage>
        <taxon>Eukaryota</taxon>
        <taxon>Metazoa</taxon>
        <taxon>Ecdysozoa</taxon>
        <taxon>Arthropoda</taxon>
        <taxon>Hexapoda</taxon>
        <taxon>Insecta</taxon>
        <taxon>Pterygota</taxon>
        <taxon>Palaeoptera</taxon>
        <taxon>Odonata</taxon>
        <taxon>Epiprocta</taxon>
        <taxon>Anisoptera</taxon>
        <taxon>Libelluloidea</taxon>
        <taxon>Libellulidae</taxon>
        <taxon>Ladona</taxon>
    </lineage>
</organism>
<feature type="compositionally biased region" description="Low complexity" evidence="3">
    <location>
        <begin position="43"/>
        <end position="55"/>
    </location>
</feature>
<dbReference type="SUPFAM" id="SSF57889">
    <property type="entry name" value="Cysteine-rich domain"/>
    <property type="match status" value="1"/>
</dbReference>
<dbReference type="PROSITE" id="PS50132">
    <property type="entry name" value="RGS"/>
    <property type="match status" value="1"/>
</dbReference>
<keyword evidence="2" id="KW-0862">Zinc</keyword>
<feature type="region of interest" description="Disordered" evidence="3">
    <location>
        <begin position="628"/>
        <end position="671"/>
    </location>
</feature>
<accession>A0A8K0JTZ9</accession>
<feature type="region of interest" description="Disordered" evidence="3">
    <location>
        <begin position="30"/>
        <end position="99"/>
    </location>
</feature>
<evidence type="ECO:0000256" key="1">
    <source>
        <dbReference type="ARBA" id="ARBA00022723"/>
    </source>
</evidence>
<evidence type="ECO:0000256" key="2">
    <source>
        <dbReference type="ARBA" id="ARBA00022833"/>
    </source>
</evidence>
<feature type="compositionally biased region" description="Basic and acidic residues" evidence="3">
    <location>
        <begin position="650"/>
        <end position="671"/>
    </location>
</feature>
<feature type="region of interest" description="Disordered" evidence="3">
    <location>
        <begin position="156"/>
        <end position="304"/>
    </location>
</feature>
<feature type="compositionally biased region" description="Basic and acidic residues" evidence="3">
    <location>
        <begin position="275"/>
        <end position="289"/>
    </location>
</feature>
<dbReference type="GO" id="GO:0007186">
    <property type="term" value="P:G protein-coupled receptor signaling pathway"/>
    <property type="evidence" value="ECO:0007669"/>
    <property type="project" value="TreeGrafter"/>
</dbReference>
<dbReference type="InterPro" id="IPR020454">
    <property type="entry name" value="DAG/PE-bd"/>
</dbReference>
<evidence type="ECO:0000259" key="4">
    <source>
        <dbReference type="PROSITE" id="PS50081"/>
    </source>
</evidence>
<dbReference type="Gene3D" id="3.30.60.20">
    <property type="match status" value="1"/>
</dbReference>
<sequence>MPSVQYLAGPQVLLTVQPLPQPLGKLGRIGNMPASSAGASVMPGSPSTSSAGSSPISPPVTPGPGNRPSIFQHPQHSINRNSLGITGPQPVDHEKKRQLEHQRVTTFQLMLEKERCYVDRLRSELARSNDPKKTQELANAERRVRTLQQQLLMAMTPNPATAPSSTVTSPTSSSEHYEQASVPQPSQSSTHTHQRAKSSPDPLSMATGDGSKGMGVTGSVSDLSLGGRRSKGGSGVWESDSPRVTPPGTPPPPYGMSKVSGGVQASPDTGGADAVDEREGHRTETEDPSHQPNGGSSEPTVIGGHPVRQPIIAMEDDEMSDQEVDQVEDYGPFRSLSKLWGHTAHLAVFLNYVISNSDPSSLLFYLMTDLYKEGNVKEMRKWAYEIHSVFLVPGAPLRLSNVDENVAREVDEVLLFESDKEEILRKVFWKARSKAKEELNEELACFQQKRTAGLGTLFGPTDPQLEESIHDKNKEAKIIEQILTPLLEPTIEDIEIETDVRRTMMAMAIITVAGKTFGLRSSTYNSIVDRVPTFVSKEKSLKSKIIGKSRKLTIKGHNFVLHQYYTVTHCNHCGLIIWGISPQGYQCTNCQMNIHRYCYKSLEEICAGPLLKKERANDRISKLMEKIRPEREARRKPSSLISSYTPMGKRHGDDHEDGGHLTDGESCHHGE</sequence>
<dbReference type="GO" id="GO:0005737">
    <property type="term" value="C:cytoplasm"/>
    <property type="evidence" value="ECO:0007669"/>
    <property type="project" value="InterPro"/>
</dbReference>
<feature type="compositionally biased region" description="Polar residues" evidence="3">
    <location>
        <begin position="290"/>
        <end position="299"/>
    </location>
</feature>
<dbReference type="GO" id="GO:0046872">
    <property type="term" value="F:metal ion binding"/>
    <property type="evidence" value="ECO:0007669"/>
    <property type="project" value="UniProtKB-KW"/>
</dbReference>
<dbReference type="InterPro" id="IPR002219">
    <property type="entry name" value="PKC_DAG/PE"/>
</dbReference>
<evidence type="ECO:0008006" key="8">
    <source>
        <dbReference type="Google" id="ProtNLM"/>
    </source>
</evidence>
<evidence type="ECO:0000256" key="3">
    <source>
        <dbReference type="SAM" id="MobiDB-lite"/>
    </source>
</evidence>
<keyword evidence="1" id="KW-0479">Metal-binding</keyword>
<dbReference type="InterPro" id="IPR036305">
    <property type="entry name" value="RGS_sf"/>
</dbReference>
<dbReference type="GO" id="GO:0001664">
    <property type="term" value="F:G protein-coupled receptor binding"/>
    <property type="evidence" value="ECO:0007669"/>
    <property type="project" value="TreeGrafter"/>
</dbReference>
<feature type="domain" description="RGS" evidence="5">
    <location>
        <begin position="335"/>
        <end position="442"/>
    </location>
</feature>
<dbReference type="PANTHER" id="PTHR45872">
    <property type="entry name" value="RHO GUANINE NUCLEOTIDE EXCHANGE FACTOR 2, ISOFORM D"/>
    <property type="match status" value="1"/>
</dbReference>
<dbReference type="InterPro" id="IPR015212">
    <property type="entry name" value="RGS-like_dom"/>
</dbReference>
<feature type="domain" description="Phorbol-ester/DAG-type" evidence="4">
    <location>
        <begin position="556"/>
        <end position="606"/>
    </location>
</feature>
<dbReference type="SMART" id="SM00109">
    <property type="entry name" value="C1"/>
    <property type="match status" value="1"/>
</dbReference>
<dbReference type="InterPro" id="IPR046349">
    <property type="entry name" value="C1-like_sf"/>
</dbReference>
<dbReference type="CDD" id="cd20832">
    <property type="entry name" value="C1_ARHGEF-like"/>
    <property type="match status" value="1"/>
</dbReference>
<dbReference type="PANTHER" id="PTHR45872:SF2">
    <property type="entry name" value="RHO GUANINE NUCLEOTIDE EXCHANGE FACTOR 2, ISOFORM D"/>
    <property type="match status" value="1"/>
</dbReference>
<evidence type="ECO:0000313" key="6">
    <source>
        <dbReference type="EMBL" id="KAG8222209.1"/>
    </source>
</evidence>
<reference evidence="6" key="2">
    <citation type="submission" date="2017-10" db="EMBL/GenBank/DDBJ databases">
        <title>Ladona fulva Genome sequencing and assembly.</title>
        <authorList>
            <person name="Murali S."/>
            <person name="Richards S."/>
            <person name="Bandaranaike D."/>
            <person name="Bellair M."/>
            <person name="Blankenburg K."/>
            <person name="Chao H."/>
            <person name="Dinh H."/>
            <person name="Doddapaneni H."/>
            <person name="Dugan-Rocha S."/>
            <person name="Elkadiri S."/>
            <person name="Gnanaolivu R."/>
            <person name="Hernandez B."/>
            <person name="Skinner E."/>
            <person name="Javaid M."/>
            <person name="Lee S."/>
            <person name="Li M."/>
            <person name="Ming W."/>
            <person name="Munidasa M."/>
            <person name="Muniz J."/>
            <person name="Nguyen L."/>
            <person name="Hughes D."/>
            <person name="Osuji N."/>
            <person name="Pu L.-L."/>
            <person name="Puazo M."/>
            <person name="Qu C."/>
            <person name="Quiroz J."/>
            <person name="Raj R."/>
            <person name="Weissenberger G."/>
            <person name="Xin Y."/>
            <person name="Zou X."/>
            <person name="Han Y."/>
            <person name="Worley K."/>
            <person name="Muzny D."/>
            <person name="Gibbs R."/>
        </authorList>
    </citation>
    <scope>NUCLEOTIDE SEQUENCE</scope>
    <source>
        <strain evidence="6">Sampled in the wild</strain>
    </source>
</reference>
<feature type="compositionally biased region" description="Polar residues" evidence="3">
    <location>
        <begin position="72"/>
        <end position="84"/>
    </location>
</feature>
<dbReference type="Gene3D" id="1.10.167.10">
    <property type="entry name" value="Regulator of G-protein Signalling 4, domain 2"/>
    <property type="match status" value="1"/>
</dbReference>
<dbReference type="Proteomes" id="UP000792457">
    <property type="component" value="Unassembled WGS sequence"/>
</dbReference>
<feature type="compositionally biased region" description="Pro residues" evidence="3">
    <location>
        <begin position="244"/>
        <end position="254"/>
    </location>
</feature>
<evidence type="ECO:0000259" key="5">
    <source>
        <dbReference type="PROSITE" id="PS50132"/>
    </source>
</evidence>
<dbReference type="EMBL" id="KZ308126">
    <property type="protein sequence ID" value="KAG8222209.1"/>
    <property type="molecule type" value="Genomic_DNA"/>
</dbReference>
<feature type="compositionally biased region" description="Polar residues" evidence="3">
    <location>
        <begin position="181"/>
        <end position="191"/>
    </location>
</feature>
<dbReference type="AlphaFoldDB" id="A0A8K0JTZ9"/>
<comment type="caution">
    <text evidence="6">The sequence shown here is derived from an EMBL/GenBank/DDBJ whole genome shotgun (WGS) entry which is preliminary data.</text>
</comment>
<dbReference type="InterPro" id="IPR044926">
    <property type="entry name" value="RGS_subdomain_2"/>
</dbReference>
<feature type="compositionally biased region" description="Low complexity" evidence="3">
    <location>
        <begin position="156"/>
        <end position="174"/>
    </location>
</feature>
<dbReference type="OrthoDB" id="2272012at2759"/>
<dbReference type="Pfam" id="PF09128">
    <property type="entry name" value="RGS-like"/>
    <property type="match status" value="1"/>
</dbReference>